<dbReference type="EMBL" id="RRCF01000001">
    <property type="protein sequence ID" value="RRJ24051.1"/>
    <property type="molecule type" value="Genomic_DNA"/>
</dbReference>
<proteinExistence type="inferred from homology"/>
<organism evidence="5 6">
    <name type="scientific">Rheinheimera mesophila</name>
    <dbReference type="NCBI Taxonomy" id="1547515"/>
    <lineage>
        <taxon>Bacteria</taxon>
        <taxon>Pseudomonadati</taxon>
        <taxon>Pseudomonadota</taxon>
        <taxon>Gammaproteobacteria</taxon>
        <taxon>Chromatiales</taxon>
        <taxon>Chromatiaceae</taxon>
        <taxon>Rheinheimera</taxon>
    </lineage>
</organism>
<dbReference type="Proteomes" id="UP000276260">
    <property type="component" value="Unassembled WGS sequence"/>
</dbReference>
<evidence type="ECO:0000256" key="2">
    <source>
        <dbReference type="ARBA" id="ARBA00022676"/>
    </source>
</evidence>
<keyword evidence="6" id="KW-1185">Reference proteome</keyword>
<protein>
    <submittedName>
        <fullName evidence="5">Glycosyltransferase family 25 protein</fullName>
    </submittedName>
</protein>
<evidence type="ECO:0000256" key="3">
    <source>
        <dbReference type="ARBA" id="ARBA00022679"/>
    </source>
</evidence>
<feature type="domain" description="Glycosyl transferase family 25" evidence="4">
    <location>
        <begin position="8"/>
        <end position="181"/>
    </location>
</feature>
<dbReference type="OrthoDB" id="9816113at2"/>
<comment type="caution">
    <text evidence="5">The sequence shown here is derived from an EMBL/GenBank/DDBJ whole genome shotgun (WGS) entry which is preliminary data.</text>
</comment>
<dbReference type="PANTHER" id="PTHR10730:SF53">
    <property type="entry name" value="GLYCOSYLTRANSFERASE 25 FAMILY MEMBER"/>
    <property type="match status" value="1"/>
</dbReference>
<dbReference type="RefSeq" id="WP_046518886.1">
    <property type="nucleotide sequence ID" value="NZ_LAVS01000005.1"/>
</dbReference>
<dbReference type="CDD" id="cd06532">
    <property type="entry name" value="Glyco_transf_25"/>
    <property type="match status" value="1"/>
</dbReference>
<dbReference type="AlphaFoldDB" id="A0A3P3QS02"/>
<gene>
    <name evidence="5" type="ORF">EIK76_08375</name>
</gene>
<reference evidence="5 6" key="1">
    <citation type="submission" date="2018-11" db="EMBL/GenBank/DDBJ databases">
        <title>Draft genome analysis of Rheinheimera mesophila isolated from an industrial waste site.</title>
        <authorList>
            <person name="Yu Q."/>
            <person name="Qi Y."/>
            <person name="Zhang H."/>
            <person name="Lu Y."/>
            <person name="Pu J."/>
        </authorList>
    </citation>
    <scope>NUCLEOTIDE SEQUENCE [LARGE SCALE GENOMIC DNA]</scope>
    <source>
        <strain evidence="5 6">IITR13</strain>
    </source>
</reference>
<accession>A0A3P3QS02</accession>
<dbReference type="Pfam" id="PF01755">
    <property type="entry name" value="Glyco_transf_25"/>
    <property type="match status" value="1"/>
</dbReference>
<keyword evidence="2" id="KW-0328">Glycosyltransferase</keyword>
<dbReference type="PANTHER" id="PTHR10730">
    <property type="entry name" value="PROCOLLAGEN-LYSINE,2-OXOGLUTARATE 5-DIOXYGENASE/GLYCOSYLTRANSFERASE 25 FAMILY MEMBER"/>
    <property type="match status" value="1"/>
</dbReference>
<evidence type="ECO:0000313" key="6">
    <source>
        <dbReference type="Proteomes" id="UP000276260"/>
    </source>
</evidence>
<dbReference type="GO" id="GO:0016740">
    <property type="term" value="F:transferase activity"/>
    <property type="evidence" value="ECO:0007669"/>
    <property type="project" value="UniProtKB-KW"/>
</dbReference>
<evidence type="ECO:0000313" key="5">
    <source>
        <dbReference type="EMBL" id="RRJ24051.1"/>
    </source>
</evidence>
<evidence type="ECO:0000259" key="4">
    <source>
        <dbReference type="Pfam" id="PF01755"/>
    </source>
</evidence>
<comment type="similarity">
    <text evidence="1">Belongs to the glycosyltransferase 25 family.</text>
</comment>
<name>A0A3P3QS02_9GAMM</name>
<dbReference type="InterPro" id="IPR050757">
    <property type="entry name" value="Collagen_mod_GT25"/>
</dbReference>
<dbReference type="InterPro" id="IPR002654">
    <property type="entry name" value="Glyco_trans_25"/>
</dbReference>
<evidence type="ECO:0000256" key="1">
    <source>
        <dbReference type="ARBA" id="ARBA00006721"/>
    </source>
</evidence>
<sequence length="259" mass="29676">MGQFAGYPIWLINLDSNPERYESAKKQLHKLGLEAERFSAIYGKNLSQAEVAACYDPALNQKKFRRPLSPGEIGCYLSHRTLWQRMVDENIAMAFILEDDIDLEPEFLTVLTKITQLKHWDMIKLADDRAGTGEQKKDLGDGYTLVNFAKVPNCTTGYALTLQGAKKLLSRPKFFRPVDVDLQFYPELNLTVYSMLPYRLWSASRFESEIDKMSGGTRKGGTSFWRNLKYRFQLKSIRSNHLSGDLSQVQFTPAQQDEV</sequence>
<keyword evidence="3 5" id="KW-0808">Transferase</keyword>